<keyword evidence="10" id="KW-1185">Reference proteome</keyword>
<dbReference type="PANTHER" id="PTHR30069">
    <property type="entry name" value="TONB-DEPENDENT OUTER MEMBRANE RECEPTOR"/>
    <property type="match status" value="1"/>
</dbReference>
<keyword evidence="5" id="KW-0472">Membrane</keyword>
<gene>
    <name evidence="9" type="ORF">GCM10009433_06270</name>
</gene>
<evidence type="ECO:0000256" key="4">
    <source>
        <dbReference type="ARBA" id="ARBA00022692"/>
    </source>
</evidence>
<proteinExistence type="predicted"/>
<keyword evidence="7" id="KW-0732">Signal</keyword>
<dbReference type="Gene3D" id="2.40.170.20">
    <property type="entry name" value="TonB-dependent receptor, beta-barrel domain"/>
    <property type="match status" value="1"/>
</dbReference>
<dbReference type="Pfam" id="PF13620">
    <property type="entry name" value="CarboxypepD_reg"/>
    <property type="match status" value="1"/>
</dbReference>
<evidence type="ECO:0000256" key="1">
    <source>
        <dbReference type="ARBA" id="ARBA00004571"/>
    </source>
</evidence>
<protein>
    <submittedName>
        <fullName evidence="9">TonB-dependent receptor</fullName>
    </submittedName>
</protein>
<keyword evidence="9" id="KW-0675">Receptor</keyword>
<dbReference type="InterPro" id="IPR036942">
    <property type="entry name" value="Beta-barrel_TonB_sf"/>
</dbReference>
<dbReference type="InterPro" id="IPR008969">
    <property type="entry name" value="CarboxyPept-like_regulatory"/>
</dbReference>
<evidence type="ECO:0000256" key="2">
    <source>
        <dbReference type="ARBA" id="ARBA00022448"/>
    </source>
</evidence>
<name>A0ABN1K3G1_9FLAO</name>
<reference evidence="9 10" key="1">
    <citation type="journal article" date="2019" name="Int. J. Syst. Evol. Microbiol.">
        <title>The Global Catalogue of Microorganisms (GCM) 10K type strain sequencing project: providing services to taxonomists for standard genome sequencing and annotation.</title>
        <authorList>
            <consortium name="The Broad Institute Genomics Platform"/>
            <consortium name="The Broad Institute Genome Sequencing Center for Infectious Disease"/>
            <person name="Wu L."/>
            <person name="Ma J."/>
        </authorList>
    </citation>
    <scope>NUCLEOTIDE SEQUENCE [LARGE SCALE GENOMIC DNA]</scope>
    <source>
        <strain evidence="9 10">JCM 16231</strain>
    </source>
</reference>
<evidence type="ECO:0000256" key="6">
    <source>
        <dbReference type="ARBA" id="ARBA00023237"/>
    </source>
</evidence>
<dbReference type="Pfam" id="PF25183">
    <property type="entry name" value="OMP_b-brl_4"/>
    <property type="match status" value="2"/>
</dbReference>
<feature type="chain" id="PRO_5046766428" evidence="7">
    <location>
        <begin position="21"/>
        <end position="1073"/>
    </location>
</feature>
<dbReference type="InterPro" id="IPR039426">
    <property type="entry name" value="TonB-dep_rcpt-like"/>
</dbReference>
<dbReference type="EMBL" id="BAAAGG010000005">
    <property type="protein sequence ID" value="GAA0753715.1"/>
    <property type="molecule type" value="Genomic_DNA"/>
</dbReference>
<dbReference type="SUPFAM" id="SSF56935">
    <property type="entry name" value="Porins"/>
    <property type="match status" value="1"/>
</dbReference>
<keyword evidence="6" id="KW-0998">Cell outer membrane</keyword>
<accession>A0ABN1K3G1</accession>
<dbReference type="PANTHER" id="PTHR30069:SF46">
    <property type="entry name" value="OAR PROTEIN"/>
    <property type="match status" value="1"/>
</dbReference>
<dbReference type="RefSeq" id="WP_224453184.1">
    <property type="nucleotide sequence ID" value="NZ_BAAAGG010000005.1"/>
</dbReference>
<keyword evidence="2" id="KW-0813">Transport</keyword>
<evidence type="ECO:0000256" key="5">
    <source>
        <dbReference type="ARBA" id="ARBA00023136"/>
    </source>
</evidence>
<feature type="domain" description="TonB-dependent transporter Oar-like beta-barrel" evidence="8">
    <location>
        <begin position="347"/>
        <end position="1010"/>
    </location>
</feature>
<evidence type="ECO:0000313" key="9">
    <source>
        <dbReference type="EMBL" id="GAA0753715.1"/>
    </source>
</evidence>
<organism evidence="9 10">
    <name type="scientific">Psychroflexus lacisalsi</name>
    <dbReference type="NCBI Taxonomy" id="503928"/>
    <lineage>
        <taxon>Bacteria</taxon>
        <taxon>Pseudomonadati</taxon>
        <taxon>Bacteroidota</taxon>
        <taxon>Flavobacteriia</taxon>
        <taxon>Flavobacteriales</taxon>
        <taxon>Flavobacteriaceae</taxon>
        <taxon>Psychroflexus</taxon>
    </lineage>
</organism>
<comment type="subcellular location">
    <subcellularLocation>
        <location evidence="1">Cell outer membrane</location>
        <topology evidence="1">Multi-pass membrane protein</topology>
    </subcellularLocation>
</comment>
<dbReference type="Proteomes" id="UP001500185">
    <property type="component" value="Unassembled WGS sequence"/>
</dbReference>
<evidence type="ECO:0000259" key="8">
    <source>
        <dbReference type="Pfam" id="PF25183"/>
    </source>
</evidence>
<feature type="domain" description="TonB-dependent transporter Oar-like beta-barrel" evidence="8">
    <location>
        <begin position="240"/>
        <end position="317"/>
    </location>
</feature>
<feature type="signal peptide" evidence="7">
    <location>
        <begin position="1"/>
        <end position="20"/>
    </location>
</feature>
<keyword evidence="3" id="KW-1134">Transmembrane beta strand</keyword>
<evidence type="ECO:0000313" key="10">
    <source>
        <dbReference type="Proteomes" id="UP001500185"/>
    </source>
</evidence>
<sequence length="1073" mass="118352">MKKLLLGLFLVMGVGIYAQGVTTSSINGKITDNNDQPLPGANIIAVHTPTGTQYGVVTDFDGFYRIPNMRVGGPYTVKITYVGFEDILLEGINLRLGDSERISRQMSESNNALDEVIISASKNGIFDSGQTGSNTNISQRQVANLPSATRSLGDFIRTTPEAQVGEGGSISLGGQNNRYNAIYIDGAVNNDAFGLAGSGTNGGQTGVSPISIDAIESFQVNLSPFDVRQSGFAGGSISAITRSGSNNTEGSAYYYLRNQDLAGKTPTALSEDNRENLTDFTAKLFGARVGGAIVEDKLFYFINYERQDEQTPQPFVFDRYQGDASAQDLTNLRQGLINTYGYDPGIYDNNTTSLTSDKLITRIDWNVNDKNSITLKNSYVNAENTDPRQSGDRSINYTNGGVFFPSRTNSTTLEWSTTNGSNMSNNLIVAYTDVLDDRNPTGNPFPAVRVFDGSGSLFFGSEAFSTANLLEQKVLNITNNFEVYSGRHKLTFGANFEYFDSKNVFFRQNYGSYTFNSLSDFNTYLDDVDGNEAPARFYDRGYSLLGGTGDNSLGAAEFSYSQLGFYAQDDVDLTDDFKVSLGLRVDLPFFDDGLVNDDFNTRTVELLEANGKDLQGARVGQGIDTQIHFSPRLGFSWDVGGNRTTQVRGGVGVFTSRIPLVWPGGAYNNNGLTAGFVDERAINGDIFFSGDPFDQLVQPGAEPGTGATGGQIDIFAPDFKLPQVAKYNIAVDQKLPVWGLIASAEFLYNDVLNAVFYENVNIRGPVGNFNGADGRPYYDRGDLIDDNYSSIFLGTNTNEGYSYNGTFKLTKPFENGFAGQIAYTYGDAYDIFQGTSSQNSSQWRNIETVNGKNANPGIQRSGFSLGSRITGNMSYEYEWNDNVKSTVSLFYAGEQGSPFTYAYNSRNDNILNDDSRDNALIYIPRDASEITFAGTPKEQQAQWQAFNSYIESSEYLSERRGQYSERFGERGPWSHIVDLKFLQDFSLDFNNKKHTFQLSFDIFNFTNLINKDWGRRPFIPNIGILDVQEGGPDPVFSFNADEFQTEEDAINFDDSGILSSRWQMQVGLRYIFN</sequence>
<dbReference type="Gene3D" id="2.170.130.10">
    <property type="entry name" value="TonB-dependent receptor, plug domain"/>
    <property type="match status" value="1"/>
</dbReference>
<dbReference type="Gene3D" id="2.60.40.1120">
    <property type="entry name" value="Carboxypeptidase-like, regulatory domain"/>
    <property type="match status" value="1"/>
</dbReference>
<comment type="caution">
    <text evidence="9">The sequence shown here is derived from an EMBL/GenBank/DDBJ whole genome shotgun (WGS) entry which is preliminary data.</text>
</comment>
<dbReference type="InterPro" id="IPR037066">
    <property type="entry name" value="Plug_dom_sf"/>
</dbReference>
<keyword evidence="4" id="KW-0812">Transmembrane</keyword>
<dbReference type="InterPro" id="IPR057601">
    <property type="entry name" value="Oar-like_b-barrel"/>
</dbReference>
<dbReference type="SUPFAM" id="SSF49464">
    <property type="entry name" value="Carboxypeptidase regulatory domain-like"/>
    <property type="match status" value="1"/>
</dbReference>
<evidence type="ECO:0000256" key="3">
    <source>
        <dbReference type="ARBA" id="ARBA00022452"/>
    </source>
</evidence>
<evidence type="ECO:0000256" key="7">
    <source>
        <dbReference type="SAM" id="SignalP"/>
    </source>
</evidence>